<dbReference type="EMBL" id="BK015328">
    <property type="protein sequence ID" value="DAE01693.1"/>
    <property type="molecule type" value="Genomic_DNA"/>
</dbReference>
<reference evidence="2" key="1">
    <citation type="journal article" date="2021" name="Proc. Natl. Acad. Sci. U.S.A.">
        <title>A Catalog of Tens of Thousands of Viruses from Human Metagenomes Reveals Hidden Associations with Chronic Diseases.</title>
        <authorList>
            <person name="Tisza M.J."/>
            <person name="Buck C.B."/>
        </authorList>
    </citation>
    <scope>NUCLEOTIDE SEQUENCE</scope>
    <source>
        <strain evidence="2">Ctkyp1</strain>
    </source>
</reference>
<evidence type="ECO:0000256" key="1">
    <source>
        <dbReference type="SAM" id="Phobius"/>
    </source>
</evidence>
<proteinExistence type="predicted"/>
<accession>A0A8S5P4X4</accession>
<name>A0A8S5P4X4_9CAUD</name>
<keyword evidence="1" id="KW-0472">Membrane</keyword>
<feature type="transmembrane region" description="Helical" evidence="1">
    <location>
        <begin position="12"/>
        <end position="30"/>
    </location>
</feature>
<organism evidence="2">
    <name type="scientific">Siphoviridae sp. ctkyp1</name>
    <dbReference type="NCBI Taxonomy" id="2825646"/>
    <lineage>
        <taxon>Viruses</taxon>
        <taxon>Duplodnaviria</taxon>
        <taxon>Heunggongvirae</taxon>
        <taxon>Uroviricota</taxon>
        <taxon>Caudoviricetes</taxon>
    </lineage>
</organism>
<keyword evidence="1" id="KW-0812">Transmembrane</keyword>
<evidence type="ECO:0000313" key="2">
    <source>
        <dbReference type="EMBL" id="DAE01693.1"/>
    </source>
</evidence>
<protein>
    <submittedName>
        <fullName evidence="2">Uncharacterized protein</fullName>
    </submittedName>
</protein>
<keyword evidence="1" id="KW-1133">Transmembrane helix</keyword>
<sequence length="42" mass="5265">MFASIISFIKLCVNRLWVFISIFFYFLLYVQEKHYFKNNAFY</sequence>